<dbReference type="InParanoid" id="K3YAS4"/>
<reference evidence="2" key="2">
    <citation type="submission" date="2018-08" db="UniProtKB">
        <authorList>
            <consortium name="EnsemblPlants"/>
        </authorList>
    </citation>
    <scope>IDENTIFICATION</scope>
    <source>
        <strain evidence="2">Yugu1</strain>
    </source>
</reference>
<dbReference type="EnsemblPlants" id="KQK97109">
    <property type="protein sequence ID" value="KQK97109"/>
    <property type="gene ID" value="SETIT_011316mg"/>
</dbReference>
<accession>K3YAS4</accession>
<evidence type="ECO:0000313" key="2">
    <source>
        <dbReference type="EnsemblPlants" id="KQK97109"/>
    </source>
</evidence>
<feature type="region of interest" description="Disordered" evidence="1">
    <location>
        <begin position="1"/>
        <end position="95"/>
    </location>
</feature>
<evidence type="ECO:0000256" key="1">
    <source>
        <dbReference type="SAM" id="MobiDB-lite"/>
    </source>
</evidence>
<protein>
    <submittedName>
        <fullName evidence="2">Uncharacterized protein</fullName>
    </submittedName>
</protein>
<reference evidence="3" key="1">
    <citation type="journal article" date="2012" name="Nat. Biotechnol.">
        <title>Reference genome sequence of the model plant Setaria.</title>
        <authorList>
            <person name="Bennetzen J.L."/>
            <person name="Schmutz J."/>
            <person name="Wang H."/>
            <person name="Percifield R."/>
            <person name="Hawkins J."/>
            <person name="Pontaroli A.C."/>
            <person name="Estep M."/>
            <person name="Feng L."/>
            <person name="Vaughn J.N."/>
            <person name="Grimwood J."/>
            <person name="Jenkins J."/>
            <person name="Barry K."/>
            <person name="Lindquist E."/>
            <person name="Hellsten U."/>
            <person name="Deshpande S."/>
            <person name="Wang X."/>
            <person name="Wu X."/>
            <person name="Mitros T."/>
            <person name="Triplett J."/>
            <person name="Yang X."/>
            <person name="Ye C.Y."/>
            <person name="Mauro-Herrera M."/>
            <person name="Wang L."/>
            <person name="Li P."/>
            <person name="Sharma M."/>
            <person name="Sharma R."/>
            <person name="Ronald P.C."/>
            <person name="Panaud O."/>
            <person name="Kellogg E.A."/>
            <person name="Brutnell T.P."/>
            <person name="Doust A.N."/>
            <person name="Tuskan G.A."/>
            <person name="Rokhsar D."/>
            <person name="Devos K.M."/>
        </authorList>
    </citation>
    <scope>NUCLEOTIDE SEQUENCE [LARGE SCALE GENOMIC DNA]</scope>
    <source>
        <strain evidence="3">cv. Yugu1</strain>
    </source>
</reference>
<proteinExistence type="predicted"/>
<dbReference type="Gramene" id="KQK97109">
    <property type="protein sequence ID" value="KQK97109"/>
    <property type="gene ID" value="SETIT_011316mg"/>
</dbReference>
<dbReference type="HOGENOM" id="CLU_1963419_0_0_1"/>
<feature type="compositionally biased region" description="Low complexity" evidence="1">
    <location>
        <begin position="77"/>
        <end position="95"/>
    </location>
</feature>
<sequence length="128" mass="13386">MFGLGLLNSEPKAQRVLAAHPRVPSPPKRREDASANSPSPRRSVQAPPSISLPNRRRCPYAFPSGTAAPTPLHLLGPATAPPASASAATSASTTATAPRLPRLAYIVLSSRLSAPQLQDPLLVHLFTG</sequence>
<dbReference type="Proteomes" id="UP000004995">
    <property type="component" value="Unassembled WGS sequence"/>
</dbReference>
<dbReference type="AlphaFoldDB" id="K3YAS4"/>
<feature type="compositionally biased region" description="Polar residues" evidence="1">
    <location>
        <begin position="34"/>
        <end position="52"/>
    </location>
</feature>
<evidence type="ECO:0000313" key="3">
    <source>
        <dbReference type="Proteomes" id="UP000004995"/>
    </source>
</evidence>
<name>K3YAS4_SETIT</name>
<dbReference type="OMA" id="RRCPYAF"/>
<organism evidence="2 3">
    <name type="scientific">Setaria italica</name>
    <name type="common">Foxtail millet</name>
    <name type="synonym">Panicum italicum</name>
    <dbReference type="NCBI Taxonomy" id="4555"/>
    <lineage>
        <taxon>Eukaryota</taxon>
        <taxon>Viridiplantae</taxon>
        <taxon>Streptophyta</taxon>
        <taxon>Embryophyta</taxon>
        <taxon>Tracheophyta</taxon>
        <taxon>Spermatophyta</taxon>
        <taxon>Magnoliopsida</taxon>
        <taxon>Liliopsida</taxon>
        <taxon>Poales</taxon>
        <taxon>Poaceae</taxon>
        <taxon>PACMAD clade</taxon>
        <taxon>Panicoideae</taxon>
        <taxon>Panicodae</taxon>
        <taxon>Paniceae</taxon>
        <taxon>Cenchrinae</taxon>
        <taxon>Setaria</taxon>
    </lineage>
</organism>
<keyword evidence="3" id="KW-1185">Reference proteome</keyword>
<dbReference type="EMBL" id="AGNK02004328">
    <property type="status" value="NOT_ANNOTATED_CDS"/>
    <property type="molecule type" value="Genomic_DNA"/>
</dbReference>